<name>A0ABR2N0I2_9ASPA</name>
<dbReference type="PANTHER" id="PTHR19241">
    <property type="entry name" value="ATP-BINDING CASSETTE TRANSPORTER"/>
    <property type="match status" value="1"/>
</dbReference>
<keyword evidence="1" id="KW-0813">Transport</keyword>
<dbReference type="Pfam" id="PF00005">
    <property type="entry name" value="ABC_tran"/>
    <property type="match status" value="1"/>
</dbReference>
<feature type="domain" description="ABC transporter" evidence="2">
    <location>
        <begin position="3"/>
        <end position="109"/>
    </location>
</feature>
<protein>
    <submittedName>
        <fullName evidence="3">Pleiotropic drug resistance protein 4</fullName>
    </submittedName>
</protein>
<dbReference type="InterPro" id="IPR027417">
    <property type="entry name" value="P-loop_NTPase"/>
</dbReference>
<organism evidence="3 4">
    <name type="scientific">Platanthera guangdongensis</name>
    <dbReference type="NCBI Taxonomy" id="2320717"/>
    <lineage>
        <taxon>Eukaryota</taxon>
        <taxon>Viridiplantae</taxon>
        <taxon>Streptophyta</taxon>
        <taxon>Embryophyta</taxon>
        <taxon>Tracheophyta</taxon>
        <taxon>Spermatophyta</taxon>
        <taxon>Magnoliopsida</taxon>
        <taxon>Liliopsida</taxon>
        <taxon>Asparagales</taxon>
        <taxon>Orchidaceae</taxon>
        <taxon>Orchidoideae</taxon>
        <taxon>Orchideae</taxon>
        <taxon>Orchidinae</taxon>
        <taxon>Platanthera</taxon>
    </lineage>
</organism>
<dbReference type="EMBL" id="JBBWWR010000002">
    <property type="protein sequence ID" value="KAK8969945.1"/>
    <property type="molecule type" value="Genomic_DNA"/>
</dbReference>
<dbReference type="InterPro" id="IPR003439">
    <property type="entry name" value="ABC_transporter-like_ATP-bd"/>
</dbReference>
<evidence type="ECO:0000259" key="2">
    <source>
        <dbReference type="Pfam" id="PF00005"/>
    </source>
</evidence>
<reference evidence="3 4" key="1">
    <citation type="journal article" date="2022" name="Nat. Plants">
        <title>Genomes of leafy and leafless Platanthera orchids illuminate the evolution of mycoheterotrophy.</title>
        <authorList>
            <person name="Li M.H."/>
            <person name="Liu K.W."/>
            <person name="Li Z."/>
            <person name="Lu H.C."/>
            <person name="Ye Q.L."/>
            <person name="Zhang D."/>
            <person name="Wang J.Y."/>
            <person name="Li Y.F."/>
            <person name="Zhong Z.M."/>
            <person name="Liu X."/>
            <person name="Yu X."/>
            <person name="Liu D.K."/>
            <person name="Tu X.D."/>
            <person name="Liu B."/>
            <person name="Hao Y."/>
            <person name="Liao X.Y."/>
            <person name="Jiang Y.T."/>
            <person name="Sun W.H."/>
            <person name="Chen J."/>
            <person name="Chen Y.Q."/>
            <person name="Ai Y."/>
            <person name="Zhai J.W."/>
            <person name="Wu S.S."/>
            <person name="Zhou Z."/>
            <person name="Hsiao Y.Y."/>
            <person name="Wu W.L."/>
            <person name="Chen Y.Y."/>
            <person name="Lin Y.F."/>
            <person name="Hsu J.L."/>
            <person name="Li C.Y."/>
            <person name="Wang Z.W."/>
            <person name="Zhao X."/>
            <person name="Zhong W.Y."/>
            <person name="Ma X.K."/>
            <person name="Ma L."/>
            <person name="Huang J."/>
            <person name="Chen G.Z."/>
            <person name="Huang M.Z."/>
            <person name="Huang L."/>
            <person name="Peng D.H."/>
            <person name="Luo Y.B."/>
            <person name="Zou S.Q."/>
            <person name="Chen S.P."/>
            <person name="Lan S."/>
            <person name="Tsai W.C."/>
            <person name="Van de Peer Y."/>
            <person name="Liu Z.J."/>
        </authorList>
    </citation>
    <scope>NUCLEOTIDE SEQUENCE [LARGE SCALE GENOMIC DNA]</scope>
    <source>
        <strain evidence="3">Lor288</strain>
    </source>
</reference>
<sequence length="126" mass="14014">MNRLTLLLGPPGSGKTTFLLALAGKLQSDLKVSGKVSYNGHGLEEFVPQRTAAYVDQRDLHIADLTVRETLQFSARCQGILKLDGCADTLVGNQMIRGISGGEKKRVTIGISTEITLYWIQYWYYY</sequence>
<comment type="caution">
    <text evidence="3">The sequence shown here is derived from an EMBL/GenBank/DDBJ whole genome shotgun (WGS) entry which is preliminary data.</text>
</comment>
<evidence type="ECO:0000313" key="3">
    <source>
        <dbReference type="EMBL" id="KAK8969945.1"/>
    </source>
</evidence>
<proteinExistence type="predicted"/>
<gene>
    <name evidence="3" type="primary">PDR4</name>
    <name evidence="3" type="ORF">KSP40_PGU007632</name>
</gene>
<keyword evidence="4" id="KW-1185">Reference proteome</keyword>
<evidence type="ECO:0000313" key="4">
    <source>
        <dbReference type="Proteomes" id="UP001412067"/>
    </source>
</evidence>
<dbReference type="SUPFAM" id="SSF52540">
    <property type="entry name" value="P-loop containing nucleoside triphosphate hydrolases"/>
    <property type="match status" value="1"/>
</dbReference>
<accession>A0ABR2N0I2</accession>
<evidence type="ECO:0000256" key="1">
    <source>
        <dbReference type="ARBA" id="ARBA00022448"/>
    </source>
</evidence>
<dbReference type="Proteomes" id="UP001412067">
    <property type="component" value="Unassembled WGS sequence"/>
</dbReference>
<dbReference type="Gene3D" id="3.40.50.300">
    <property type="entry name" value="P-loop containing nucleotide triphosphate hydrolases"/>
    <property type="match status" value="1"/>
</dbReference>